<dbReference type="InterPro" id="IPR032163">
    <property type="entry name" value="DUF4999"/>
</dbReference>
<reference evidence="3 6" key="2">
    <citation type="journal article" date="2019" name="Nat. Med.">
        <title>A library of human gut bacterial isolates paired with longitudinal multiomics data enables mechanistic microbiome research.</title>
        <authorList>
            <person name="Poyet M."/>
            <person name="Groussin M."/>
            <person name="Gibbons S.M."/>
            <person name="Avila-Pacheco J."/>
            <person name="Jiang X."/>
            <person name="Kearney S.M."/>
            <person name="Perrotta A.R."/>
            <person name="Berdy B."/>
            <person name="Zhao S."/>
            <person name="Lieberman T.D."/>
            <person name="Swanson P.K."/>
            <person name="Smith M."/>
            <person name="Roesemann S."/>
            <person name="Alexander J.E."/>
            <person name="Rich S.A."/>
            <person name="Livny J."/>
            <person name="Vlamakis H."/>
            <person name="Clish C."/>
            <person name="Bullock K."/>
            <person name="Deik A."/>
            <person name="Scott J."/>
            <person name="Pierce K.A."/>
            <person name="Xavier R.J."/>
            <person name="Alm E.J."/>
        </authorList>
    </citation>
    <scope>NUCLEOTIDE SEQUENCE [LARGE SCALE GENOMIC DNA]</scope>
    <source>
        <strain evidence="3 6">BIOML-A162</strain>
    </source>
</reference>
<dbReference type="DNASU" id="1073680"/>
<gene>
    <name evidence="4" type="ORF">DW011_21975</name>
    <name evidence="3" type="ORF">GAN91_04340</name>
</gene>
<dbReference type="InterPro" id="IPR000421">
    <property type="entry name" value="FA58C"/>
</dbReference>
<reference evidence="4 5" key="1">
    <citation type="submission" date="2018-08" db="EMBL/GenBank/DDBJ databases">
        <title>A genome reference for cultivated species of the human gut microbiota.</title>
        <authorList>
            <person name="Zou Y."/>
            <person name="Xue W."/>
            <person name="Luo G."/>
        </authorList>
    </citation>
    <scope>NUCLEOTIDE SEQUENCE [LARGE SCALE GENOMIC DNA]</scope>
    <source>
        <strain evidence="4 5">AF37-12</strain>
    </source>
</reference>
<evidence type="ECO:0000259" key="1">
    <source>
        <dbReference type="Pfam" id="PF00754"/>
    </source>
</evidence>
<name>A0A415LV04_BACT4</name>
<organism evidence="4 5">
    <name type="scientific">Bacteroides thetaiotaomicron</name>
    <dbReference type="NCBI Taxonomy" id="818"/>
    <lineage>
        <taxon>Bacteria</taxon>
        <taxon>Pseudomonadati</taxon>
        <taxon>Bacteroidota</taxon>
        <taxon>Bacteroidia</taxon>
        <taxon>Bacteroidales</taxon>
        <taxon>Bacteroidaceae</taxon>
        <taxon>Bacteroides</taxon>
    </lineage>
</organism>
<evidence type="ECO:0000313" key="3">
    <source>
        <dbReference type="EMBL" id="KAB4486134.1"/>
    </source>
</evidence>
<sequence length="301" mass="33779">MNKVFQSIIITLMSAMIPFFSSCSDDDSVNEWDMSYVSLLPADYLRPTPSFTLKHVEEEGIEGSVEFQFMATTQKAVTQDINVHYSVTCDGIDANKINLSAKNLLIKAGSTASEPITLSITDWKYLENTKEALEYTLKIKIADIESTSAEVTNAAYYQEIVLKISKTAEKKKESVLLTNVKDWIFTFMTGVENSASNSVAGTGTNDVATNGVPFWLTVDFKEVKNVTGVQTTHWGAGYAPSKVEIFSSENGDDWVSIGQWDTKGRTQTITFDERVKTRYLKYQMITVPSRVDITRFYIYAW</sequence>
<feature type="domain" description="F5/8 type C" evidence="1">
    <location>
        <begin position="208"/>
        <end position="286"/>
    </location>
</feature>
<evidence type="ECO:0000259" key="2">
    <source>
        <dbReference type="Pfam" id="PF16390"/>
    </source>
</evidence>
<dbReference type="EMBL" id="WCRY01000003">
    <property type="protein sequence ID" value="KAB4486134.1"/>
    <property type="molecule type" value="Genomic_DNA"/>
</dbReference>
<feature type="domain" description="DUF4999" evidence="2">
    <location>
        <begin position="1"/>
        <end position="75"/>
    </location>
</feature>
<dbReference type="Pfam" id="PF00754">
    <property type="entry name" value="F5_F8_type_C"/>
    <property type="match status" value="1"/>
</dbReference>
<evidence type="ECO:0000313" key="5">
    <source>
        <dbReference type="Proteomes" id="UP000283616"/>
    </source>
</evidence>
<dbReference type="Proteomes" id="UP000436858">
    <property type="component" value="Unassembled WGS sequence"/>
</dbReference>
<dbReference type="Pfam" id="PF16390">
    <property type="entry name" value="DUF4999"/>
    <property type="match status" value="1"/>
</dbReference>
<dbReference type="AlphaFoldDB" id="A0A415LV04"/>
<accession>A0A415LV04</accession>
<comment type="caution">
    <text evidence="4">The sequence shown here is derived from an EMBL/GenBank/DDBJ whole genome shotgun (WGS) entry which is preliminary data.</text>
</comment>
<dbReference type="Proteomes" id="UP000283616">
    <property type="component" value="Unassembled WGS sequence"/>
</dbReference>
<evidence type="ECO:0000313" key="6">
    <source>
        <dbReference type="Proteomes" id="UP000436858"/>
    </source>
</evidence>
<protein>
    <submittedName>
        <fullName evidence="4">DUF4989 domain-containing protein</fullName>
    </submittedName>
</protein>
<dbReference type="InterPro" id="IPR008979">
    <property type="entry name" value="Galactose-bd-like_sf"/>
</dbReference>
<dbReference type="RefSeq" id="WP_011107597.1">
    <property type="nucleotide sequence ID" value="NZ_CAXSMB010000003.1"/>
</dbReference>
<dbReference type="OMA" id="YAMSSCA"/>
<dbReference type="PROSITE" id="PS51257">
    <property type="entry name" value="PROKAR_LIPOPROTEIN"/>
    <property type="match status" value="1"/>
</dbReference>
<dbReference type="EMBL" id="QROV01000034">
    <property type="protein sequence ID" value="RHL53723.1"/>
    <property type="molecule type" value="Genomic_DNA"/>
</dbReference>
<proteinExistence type="predicted"/>
<evidence type="ECO:0000313" key="4">
    <source>
        <dbReference type="EMBL" id="RHL53723.1"/>
    </source>
</evidence>
<dbReference type="SUPFAM" id="SSF49785">
    <property type="entry name" value="Galactose-binding domain-like"/>
    <property type="match status" value="1"/>
</dbReference>
<dbReference type="Gene3D" id="2.60.120.260">
    <property type="entry name" value="Galactose-binding domain-like"/>
    <property type="match status" value="1"/>
</dbReference>